<accession>A0A2X3EVV2</accession>
<evidence type="ECO:0000256" key="2">
    <source>
        <dbReference type="ARBA" id="ARBA00022963"/>
    </source>
</evidence>
<evidence type="ECO:0000313" key="6">
    <source>
        <dbReference type="EMBL" id="SQC48422.1"/>
    </source>
</evidence>
<reference evidence="6 7" key="1">
    <citation type="submission" date="2018-06" db="EMBL/GenBank/DDBJ databases">
        <authorList>
            <consortium name="Pathogen Informatics"/>
            <person name="Doyle S."/>
        </authorList>
    </citation>
    <scope>NUCLEOTIDE SEQUENCE [LARGE SCALE GENOMIC DNA]</scope>
    <source>
        <strain evidence="6 7">NCTC13465</strain>
    </source>
</reference>
<dbReference type="InterPro" id="IPR016035">
    <property type="entry name" value="Acyl_Trfase/lysoPLipase"/>
</dbReference>
<gene>
    <name evidence="6" type="ORF">NCTC13465_04619</name>
</gene>
<feature type="short sequence motif" description="DGA/G" evidence="4">
    <location>
        <begin position="137"/>
        <end position="139"/>
    </location>
</feature>
<dbReference type="PANTHER" id="PTHR14226">
    <property type="entry name" value="NEUROPATHY TARGET ESTERASE/SWISS CHEESE D.MELANOGASTER"/>
    <property type="match status" value="1"/>
</dbReference>
<evidence type="ECO:0000256" key="3">
    <source>
        <dbReference type="ARBA" id="ARBA00023098"/>
    </source>
</evidence>
<dbReference type="Pfam" id="PF01734">
    <property type="entry name" value="Patatin"/>
    <property type="match status" value="1"/>
</dbReference>
<dbReference type="GO" id="GO:0016787">
    <property type="term" value="F:hydrolase activity"/>
    <property type="evidence" value="ECO:0007669"/>
    <property type="project" value="UniProtKB-UniRule"/>
</dbReference>
<dbReference type="CDD" id="cd07208">
    <property type="entry name" value="Pat_hypo_Ecoli_yjju_like"/>
    <property type="match status" value="1"/>
</dbReference>
<dbReference type="InterPro" id="IPR045943">
    <property type="entry name" value="DUF6363"/>
</dbReference>
<feature type="domain" description="PNPLA" evidence="5">
    <location>
        <begin position="1"/>
        <end position="150"/>
    </location>
</feature>
<protein>
    <submittedName>
        <fullName evidence="6">Phospholipase, patatin family</fullName>
    </submittedName>
</protein>
<dbReference type="Pfam" id="PF19890">
    <property type="entry name" value="DUF6363"/>
    <property type="match status" value="1"/>
</dbReference>
<feature type="active site" description="Proton acceptor" evidence="4">
    <location>
        <position position="137"/>
    </location>
</feature>
<name>A0A2X3EVV2_KLEPN</name>
<proteinExistence type="predicted"/>
<dbReference type="GO" id="GO:0016042">
    <property type="term" value="P:lipid catabolic process"/>
    <property type="evidence" value="ECO:0007669"/>
    <property type="project" value="UniProtKB-UniRule"/>
</dbReference>
<sequence length="311" mass="34805">MRAGFNPFDLMLGTSAGAQNLSAYMCNQQGYARKVITRYTTSRQFFDPMRFVRGGNLIDLDWLVEATSQQMPLAMNYAEAQFALGKELWLCACRGDDYSASYFSPTPQTWLDLIRASSAIPGFYRSGVLLDGVSYLDGGVSDAIPVQEAARRGAQTIVVIRTVPSQMFYTPQWFKRMERWLGESSLQPLVNLVHHHETTYRAIQQFIEKPPGKLRIFEIYPQRPLRSMALGSRLPALLEDYKTGRQCGRYFLATVGKLLADQPPLLRHAPRIARPAPVVVPPVPVANEAPQATIIPAPQANDPSFDHEDLA</sequence>
<dbReference type="SUPFAM" id="SSF52151">
    <property type="entry name" value="FabD/lysophospholipase-like"/>
    <property type="match status" value="1"/>
</dbReference>
<dbReference type="AlphaFoldDB" id="A0A2X3EVV2"/>
<keyword evidence="1 4" id="KW-0378">Hydrolase</keyword>
<evidence type="ECO:0000313" key="7">
    <source>
        <dbReference type="Proteomes" id="UP000251721"/>
    </source>
</evidence>
<comment type="caution">
    <text evidence="4">Lacks conserved residue(s) required for the propagation of feature annotation.</text>
</comment>
<dbReference type="EMBL" id="UAWQ01000019">
    <property type="protein sequence ID" value="SQC48422.1"/>
    <property type="molecule type" value="Genomic_DNA"/>
</dbReference>
<dbReference type="InterPro" id="IPR050301">
    <property type="entry name" value="NTE"/>
</dbReference>
<evidence type="ECO:0000256" key="1">
    <source>
        <dbReference type="ARBA" id="ARBA00022801"/>
    </source>
</evidence>
<dbReference type="Gene3D" id="3.40.1090.10">
    <property type="entry name" value="Cytosolic phospholipase A2 catalytic domain"/>
    <property type="match status" value="1"/>
</dbReference>
<evidence type="ECO:0000259" key="5">
    <source>
        <dbReference type="PROSITE" id="PS51635"/>
    </source>
</evidence>
<evidence type="ECO:0000256" key="4">
    <source>
        <dbReference type="PROSITE-ProRule" id="PRU01161"/>
    </source>
</evidence>
<dbReference type="InterPro" id="IPR002641">
    <property type="entry name" value="PNPLA_dom"/>
</dbReference>
<dbReference type="PANTHER" id="PTHR14226:SF25">
    <property type="entry name" value="PHOSPHOESTERASE"/>
    <property type="match status" value="1"/>
</dbReference>
<organism evidence="6 7">
    <name type="scientific">Klebsiella pneumoniae</name>
    <dbReference type="NCBI Taxonomy" id="573"/>
    <lineage>
        <taxon>Bacteria</taxon>
        <taxon>Pseudomonadati</taxon>
        <taxon>Pseudomonadota</taxon>
        <taxon>Gammaproteobacteria</taxon>
        <taxon>Enterobacterales</taxon>
        <taxon>Enterobacteriaceae</taxon>
        <taxon>Klebsiella/Raoultella group</taxon>
        <taxon>Klebsiella</taxon>
        <taxon>Klebsiella pneumoniae complex</taxon>
    </lineage>
</organism>
<dbReference type="PROSITE" id="PS51635">
    <property type="entry name" value="PNPLA"/>
    <property type="match status" value="1"/>
</dbReference>
<dbReference type="Proteomes" id="UP000251721">
    <property type="component" value="Unassembled WGS sequence"/>
</dbReference>
<keyword evidence="2 4" id="KW-0442">Lipid degradation</keyword>
<feature type="active site" description="Nucleophile" evidence="4">
    <location>
        <position position="15"/>
    </location>
</feature>
<dbReference type="InterPro" id="IPR037483">
    <property type="entry name" value="YjjU-like"/>
</dbReference>
<feature type="short sequence motif" description="GXSXG" evidence="4">
    <location>
        <begin position="13"/>
        <end position="17"/>
    </location>
</feature>
<keyword evidence="3 4" id="KW-0443">Lipid metabolism</keyword>